<protein>
    <submittedName>
        <fullName evidence="2">Uncharacterized protein</fullName>
    </submittedName>
</protein>
<reference evidence="2 3" key="1">
    <citation type="journal article" date="2023" name="Sci. Data">
        <title>Genome assembly of the Korean intertidal mud-creeper Batillaria attramentaria.</title>
        <authorList>
            <person name="Patra A.K."/>
            <person name="Ho P.T."/>
            <person name="Jun S."/>
            <person name="Lee S.J."/>
            <person name="Kim Y."/>
            <person name="Won Y.J."/>
        </authorList>
    </citation>
    <scope>NUCLEOTIDE SEQUENCE [LARGE SCALE GENOMIC DNA]</scope>
    <source>
        <strain evidence="2">Wonlab-2016</strain>
    </source>
</reference>
<dbReference type="EMBL" id="JACVVK020000419">
    <property type="protein sequence ID" value="KAK7474963.1"/>
    <property type="molecule type" value="Genomic_DNA"/>
</dbReference>
<dbReference type="Proteomes" id="UP001519460">
    <property type="component" value="Unassembled WGS sequence"/>
</dbReference>
<feature type="region of interest" description="Disordered" evidence="1">
    <location>
        <begin position="24"/>
        <end position="53"/>
    </location>
</feature>
<keyword evidence="3" id="KW-1185">Reference proteome</keyword>
<gene>
    <name evidence="2" type="ORF">BaRGS_00033774</name>
</gene>
<evidence type="ECO:0000313" key="2">
    <source>
        <dbReference type="EMBL" id="KAK7474963.1"/>
    </source>
</evidence>
<organism evidence="2 3">
    <name type="scientific">Batillaria attramentaria</name>
    <dbReference type="NCBI Taxonomy" id="370345"/>
    <lineage>
        <taxon>Eukaryota</taxon>
        <taxon>Metazoa</taxon>
        <taxon>Spiralia</taxon>
        <taxon>Lophotrochozoa</taxon>
        <taxon>Mollusca</taxon>
        <taxon>Gastropoda</taxon>
        <taxon>Caenogastropoda</taxon>
        <taxon>Sorbeoconcha</taxon>
        <taxon>Cerithioidea</taxon>
        <taxon>Batillariidae</taxon>
        <taxon>Batillaria</taxon>
    </lineage>
</organism>
<name>A0ABD0JJL6_9CAEN</name>
<evidence type="ECO:0000313" key="3">
    <source>
        <dbReference type="Proteomes" id="UP001519460"/>
    </source>
</evidence>
<accession>A0ABD0JJL6</accession>
<comment type="caution">
    <text evidence="2">The sequence shown here is derived from an EMBL/GenBank/DDBJ whole genome shotgun (WGS) entry which is preliminary data.</text>
</comment>
<evidence type="ECO:0000256" key="1">
    <source>
        <dbReference type="SAM" id="MobiDB-lite"/>
    </source>
</evidence>
<dbReference type="AlphaFoldDB" id="A0ABD0JJL6"/>
<sequence length="149" mass="15848">MSSSGQNGGMSLDAALEECIQTNKASFSGSGSGRRDSTQSRRPTRTSIGGRCVTPKGLAEREAAVASSGLYDNVPEVTDRRILRGITAIKEAVAAAKQRLQRGAEASEYFEYSNVLKTLKTLYEETDETPSAFFLGQLGEVGCTGNLMG</sequence>
<proteinExistence type="predicted"/>